<feature type="region of interest" description="Disordered" evidence="1">
    <location>
        <begin position="217"/>
        <end position="254"/>
    </location>
</feature>
<reference evidence="2 3" key="1">
    <citation type="submission" date="2023-01" db="EMBL/GenBank/DDBJ databases">
        <title>Analysis of 21 Apiospora genomes using comparative genomics revels a genus with tremendous synthesis potential of carbohydrate active enzymes and secondary metabolites.</title>
        <authorList>
            <person name="Sorensen T."/>
        </authorList>
    </citation>
    <scope>NUCLEOTIDE SEQUENCE [LARGE SCALE GENOMIC DNA]</scope>
    <source>
        <strain evidence="2 3">CBS 83171</strain>
    </source>
</reference>
<name>A0ABR1UWW0_9PEZI</name>
<evidence type="ECO:0000313" key="2">
    <source>
        <dbReference type="EMBL" id="KAK8063420.1"/>
    </source>
</evidence>
<dbReference type="EMBL" id="JAQQWM010000005">
    <property type="protein sequence ID" value="KAK8063420.1"/>
    <property type="molecule type" value="Genomic_DNA"/>
</dbReference>
<organism evidence="2 3">
    <name type="scientific">Apiospora saccharicola</name>
    <dbReference type="NCBI Taxonomy" id="335842"/>
    <lineage>
        <taxon>Eukaryota</taxon>
        <taxon>Fungi</taxon>
        <taxon>Dikarya</taxon>
        <taxon>Ascomycota</taxon>
        <taxon>Pezizomycotina</taxon>
        <taxon>Sordariomycetes</taxon>
        <taxon>Xylariomycetidae</taxon>
        <taxon>Amphisphaeriales</taxon>
        <taxon>Apiosporaceae</taxon>
        <taxon>Apiospora</taxon>
    </lineage>
</organism>
<evidence type="ECO:0000256" key="1">
    <source>
        <dbReference type="SAM" id="MobiDB-lite"/>
    </source>
</evidence>
<feature type="compositionally biased region" description="Low complexity" evidence="1">
    <location>
        <begin position="222"/>
        <end position="232"/>
    </location>
</feature>
<feature type="compositionally biased region" description="Pro residues" evidence="1">
    <location>
        <begin position="238"/>
        <end position="248"/>
    </location>
</feature>
<feature type="region of interest" description="Disordered" evidence="1">
    <location>
        <begin position="316"/>
        <end position="460"/>
    </location>
</feature>
<proteinExistence type="predicted"/>
<feature type="compositionally biased region" description="Low complexity" evidence="1">
    <location>
        <begin position="109"/>
        <end position="133"/>
    </location>
</feature>
<comment type="caution">
    <text evidence="2">The sequence shown here is derived from an EMBL/GenBank/DDBJ whole genome shotgun (WGS) entry which is preliminary data.</text>
</comment>
<dbReference type="Proteomes" id="UP001446871">
    <property type="component" value="Unassembled WGS sequence"/>
</dbReference>
<gene>
    <name evidence="2" type="ORF">PG996_008072</name>
</gene>
<feature type="compositionally biased region" description="Basic and acidic residues" evidence="1">
    <location>
        <begin position="447"/>
        <end position="460"/>
    </location>
</feature>
<accession>A0ABR1UWW0</accession>
<feature type="compositionally biased region" description="Low complexity" evidence="1">
    <location>
        <begin position="279"/>
        <end position="292"/>
    </location>
</feature>
<feature type="region of interest" description="Disordered" evidence="1">
    <location>
        <begin position="92"/>
        <end position="165"/>
    </location>
</feature>
<keyword evidence="3" id="KW-1185">Reference proteome</keyword>
<protein>
    <submittedName>
        <fullName evidence="2">Uncharacterized protein</fullName>
    </submittedName>
</protein>
<sequence>MVGRSWSDEEERYFWRHIVPYSNNRVGRFVDTNEGVSWDELGGWMTAHFGNNARRNYGHSTPYEHWFLNMRVSRSPNAEPYLSQYFRRAGVPNPYSTGANPSPAGRRQAAAVVTAGSSGAPSAPVADPSGAGPTASPAVQGAAPSRADGEPPLPAAPAAPADPAADPALVPARAAVPAHARAPAMVPVLAPVPVPALVLAPLAPAPPVPAPPVPAPPLGQSRVAAPPRAVARTTGRVPLPPRPQPPPRQQRRRISGRPAIANQRRLEQLQALSVAFPGAPSSAAVPSAGLPSTSSAAGLPSTSASVVPAAATRAPASLWGAPHPPQEASPRQASSRWVEPPLARDFAPPEPQQLGRTRAQTQAQRRTDQVASSNPRGARDEQLPTLPRRTATHPRDARRTEYSFGSGAEGRRRRVVRPTATRTASQNLRDVNYYDSNESSTSDENDIPARVDDKDAERER</sequence>
<feature type="region of interest" description="Disordered" evidence="1">
    <location>
        <begin position="279"/>
        <end position="301"/>
    </location>
</feature>
<evidence type="ECO:0000313" key="3">
    <source>
        <dbReference type="Proteomes" id="UP001446871"/>
    </source>
</evidence>